<feature type="region of interest" description="Disordered" evidence="1">
    <location>
        <begin position="39"/>
        <end position="58"/>
    </location>
</feature>
<evidence type="ECO:0000313" key="3">
    <source>
        <dbReference type="Proteomes" id="UP001374535"/>
    </source>
</evidence>
<feature type="compositionally biased region" description="Low complexity" evidence="1">
    <location>
        <begin position="39"/>
        <end position="51"/>
    </location>
</feature>
<proteinExistence type="predicted"/>
<sequence length="105" mass="11502">MATVLPKEDAPVSRGISPIIPSFRCYDIRHVCCREDYSGIGSPSSSKPHSSTPNDATIHKGKPTFVIHRLSPLSSDRPTNLILLCFCYTVYATILHVSLSQLNSS</sequence>
<gene>
    <name evidence="2" type="ORF">V8G54_021695</name>
</gene>
<keyword evidence="3" id="KW-1185">Reference proteome</keyword>
<evidence type="ECO:0000256" key="1">
    <source>
        <dbReference type="SAM" id="MobiDB-lite"/>
    </source>
</evidence>
<organism evidence="2 3">
    <name type="scientific">Vigna mungo</name>
    <name type="common">Black gram</name>
    <name type="synonym">Phaseolus mungo</name>
    <dbReference type="NCBI Taxonomy" id="3915"/>
    <lineage>
        <taxon>Eukaryota</taxon>
        <taxon>Viridiplantae</taxon>
        <taxon>Streptophyta</taxon>
        <taxon>Embryophyta</taxon>
        <taxon>Tracheophyta</taxon>
        <taxon>Spermatophyta</taxon>
        <taxon>Magnoliopsida</taxon>
        <taxon>eudicotyledons</taxon>
        <taxon>Gunneridae</taxon>
        <taxon>Pentapetalae</taxon>
        <taxon>rosids</taxon>
        <taxon>fabids</taxon>
        <taxon>Fabales</taxon>
        <taxon>Fabaceae</taxon>
        <taxon>Papilionoideae</taxon>
        <taxon>50 kb inversion clade</taxon>
        <taxon>NPAAA clade</taxon>
        <taxon>indigoferoid/millettioid clade</taxon>
        <taxon>Phaseoleae</taxon>
        <taxon>Vigna</taxon>
    </lineage>
</organism>
<dbReference type="EMBL" id="CP144695">
    <property type="protein sequence ID" value="WVZ08349.1"/>
    <property type="molecule type" value="Genomic_DNA"/>
</dbReference>
<evidence type="ECO:0000313" key="2">
    <source>
        <dbReference type="EMBL" id="WVZ08349.1"/>
    </source>
</evidence>
<reference evidence="2 3" key="1">
    <citation type="journal article" date="2023" name="Life. Sci Alliance">
        <title>Evolutionary insights into 3D genome organization and epigenetic landscape of Vigna mungo.</title>
        <authorList>
            <person name="Junaid A."/>
            <person name="Singh B."/>
            <person name="Bhatia S."/>
        </authorList>
    </citation>
    <scope>NUCLEOTIDE SEQUENCE [LARGE SCALE GENOMIC DNA]</scope>
    <source>
        <strain evidence="2">Urdbean</strain>
    </source>
</reference>
<accession>A0AAQ3RUI4</accession>
<name>A0AAQ3RUI4_VIGMU</name>
<dbReference type="Proteomes" id="UP001374535">
    <property type="component" value="Chromosome 6"/>
</dbReference>
<protein>
    <submittedName>
        <fullName evidence="2">Uncharacterized protein</fullName>
    </submittedName>
</protein>
<dbReference type="AlphaFoldDB" id="A0AAQ3RUI4"/>